<gene>
    <name evidence="1" type="ORF">L6452_21806</name>
</gene>
<evidence type="ECO:0000313" key="1">
    <source>
        <dbReference type="EMBL" id="KAI3714846.1"/>
    </source>
</evidence>
<name>A0ACB9AY35_ARCLA</name>
<dbReference type="EMBL" id="CM042053">
    <property type="protein sequence ID" value="KAI3714846.1"/>
    <property type="molecule type" value="Genomic_DNA"/>
</dbReference>
<protein>
    <submittedName>
        <fullName evidence="1">Uncharacterized protein</fullName>
    </submittedName>
</protein>
<comment type="caution">
    <text evidence="1">The sequence shown here is derived from an EMBL/GenBank/DDBJ whole genome shotgun (WGS) entry which is preliminary data.</text>
</comment>
<reference evidence="1 2" key="2">
    <citation type="journal article" date="2022" name="Mol. Ecol. Resour.">
        <title>The genomes of chicory, endive, great burdock and yacon provide insights into Asteraceae paleo-polyploidization history and plant inulin production.</title>
        <authorList>
            <person name="Fan W."/>
            <person name="Wang S."/>
            <person name="Wang H."/>
            <person name="Wang A."/>
            <person name="Jiang F."/>
            <person name="Liu H."/>
            <person name="Zhao H."/>
            <person name="Xu D."/>
            <person name="Zhang Y."/>
        </authorList>
    </citation>
    <scope>NUCLEOTIDE SEQUENCE [LARGE SCALE GENOMIC DNA]</scope>
    <source>
        <strain evidence="2">cv. Niubang</strain>
    </source>
</reference>
<accession>A0ACB9AY35</accession>
<evidence type="ECO:0000313" key="2">
    <source>
        <dbReference type="Proteomes" id="UP001055879"/>
    </source>
</evidence>
<sequence length="139" mass="15211">MGTMAQLKLGCDVVDGGGCDAEGNLKMKSALAVKPLIINVVAVCYSLHKASFNYSLLRSAIDLSKQSVEGMSMQYVDLSPLPMLNTNLEIDYKYPPPVETDRNFFLNTYLVDLGNGSKFLPLSPPTSSYILIVIFLLKV</sequence>
<keyword evidence="2" id="KW-1185">Reference proteome</keyword>
<dbReference type="Proteomes" id="UP001055879">
    <property type="component" value="Linkage Group LG07"/>
</dbReference>
<reference evidence="2" key="1">
    <citation type="journal article" date="2022" name="Mol. Ecol. Resour.">
        <title>The genomes of chicory, endive, great burdock and yacon provide insights into Asteraceae palaeo-polyploidization history and plant inulin production.</title>
        <authorList>
            <person name="Fan W."/>
            <person name="Wang S."/>
            <person name="Wang H."/>
            <person name="Wang A."/>
            <person name="Jiang F."/>
            <person name="Liu H."/>
            <person name="Zhao H."/>
            <person name="Xu D."/>
            <person name="Zhang Y."/>
        </authorList>
    </citation>
    <scope>NUCLEOTIDE SEQUENCE [LARGE SCALE GENOMIC DNA]</scope>
    <source>
        <strain evidence="2">cv. Niubang</strain>
    </source>
</reference>
<organism evidence="1 2">
    <name type="scientific">Arctium lappa</name>
    <name type="common">Greater burdock</name>
    <name type="synonym">Lappa major</name>
    <dbReference type="NCBI Taxonomy" id="4217"/>
    <lineage>
        <taxon>Eukaryota</taxon>
        <taxon>Viridiplantae</taxon>
        <taxon>Streptophyta</taxon>
        <taxon>Embryophyta</taxon>
        <taxon>Tracheophyta</taxon>
        <taxon>Spermatophyta</taxon>
        <taxon>Magnoliopsida</taxon>
        <taxon>eudicotyledons</taxon>
        <taxon>Gunneridae</taxon>
        <taxon>Pentapetalae</taxon>
        <taxon>asterids</taxon>
        <taxon>campanulids</taxon>
        <taxon>Asterales</taxon>
        <taxon>Asteraceae</taxon>
        <taxon>Carduoideae</taxon>
        <taxon>Cardueae</taxon>
        <taxon>Arctiinae</taxon>
        <taxon>Arctium</taxon>
    </lineage>
</organism>
<proteinExistence type="predicted"/>